<dbReference type="AlphaFoldDB" id="V9LGG9"/>
<feature type="domain" description="C1q" evidence="2">
    <location>
        <begin position="72"/>
        <end position="170"/>
    </location>
</feature>
<evidence type="ECO:0000259" key="2">
    <source>
        <dbReference type="Pfam" id="PF00386"/>
    </source>
</evidence>
<keyword evidence="1" id="KW-0732">Signal</keyword>
<name>V9LGG9_CALMI</name>
<feature type="signal peptide" evidence="1">
    <location>
        <begin position="1"/>
        <end position="15"/>
    </location>
</feature>
<sequence>RLLLLLCMCPRAPSSAPPCQTISQTDVDTMTEVLQILTRVHNKAKEIHQENQGIKKYVAFSGRLFVESDSMSVEAKPLRFSHIDLELGGGYDPGEGVFVVSQAGYYQVQFSVINRPVGYLRLQLRLDSGIVTELVIRIANTVTTSERIIYLHLRFGQRLSLQLLTEAGHTAIRAAKLQILLLP</sequence>
<accession>V9LGG9</accession>
<dbReference type="SUPFAM" id="SSF49842">
    <property type="entry name" value="TNF-like"/>
    <property type="match status" value="1"/>
</dbReference>
<feature type="non-terminal residue" evidence="3">
    <location>
        <position position="1"/>
    </location>
</feature>
<dbReference type="Pfam" id="PF00386">
    <property type="entry name" value="C1q"/>
    <property type="match status" value="1"/>
</dbReference>
<reference evidence="3" key="1">
    <citation type="journal article" date="2014" name="Nature">
        <title>Elephant shark genome provides unique insights into gnathostome evolution.</title>
        <authorList>
            <consortium name="International Elephant Shark Genome Sequencing Consortium"/>
            <person name="Venkatesh B."/>
            <person name="Lee A.P."/>
            <person name="Ravi V."/>
            <person name="Maurya A.K."/>
            <person name="Lian M.M."/>
            <person name="Swann J.B."/>
            <person name="Ohta Y."/>
            <person name="Flajnik M.F."/>
            <person name="Sutoh Y."/>
            <person name="Kasahara M."/>
            <person name="Hoon S."/>
            <person name="Gangu V."/>
            <person name="Roy S.W."/>
            <person name="Irimia M."/>
            <person name="Korzh V."/>
            <person name="Kondrychyn I."/>
            <person name="Lim Z.W."/>
            <person name="Tay B.H."/>
            <person name="Tohari S."/>
            <person name="Kong K.W."/>
            <person name="Ho S."/>
            <person name="Lorente-Galdos B."/>
            <person name="Quilez J."/>
            <person name="Marques-Bonet T."/>
            <person name="Raney B.J."/>
            <person name="Ingham P.W."/>
            <person name="Tay A."/>
            <person name="Hillier L.W."/>
            <person name="Minx P."/>
            <person name="Boehm T."/>
            <person name="Wilson R.K."/>
            <person name="Brenner S."/>
            <person name="Warren W.C."/>
        </authorList>
    </citation>
    <scope>NUCLEOTIDE SEQUENCE</scope>
    <source>
        <tissue evidence="3">Kidney</tissue>
    </source>
</reference>
<feature type="chain" id="PRO_5012384423" description="C1q domain-containing protein" evidence="1">
    <location>
        <begin position="16"/>
        <end position="183"/>
    </location>
</feature>
<proteinExistence type="evidence at transcript level"/>
<dbReference type="InterPro" id="IPR001073">
    <property type="entry name" value="C1q_dom"/>
</dbReference>
<protein>
    <recommendedName>
        <fullName evidence="2">C1q domain-containing protein</fullName>
    </recommendedName>
</protein>
<evidence type="ECO:0000313" key="3">
    <source>
        <dbReference type="EMBL" id="AFP12016.1"/>
    </source>
</evidence>
<dbReference type="EMBL" id="JW879499">
    <property type="protein sequence ID" value="AFP12016.1"/>
    <property type="molecule type" value="mRNA"/>
</dbReference>
<organism evidence="3">
    <name type="scientific">Callorhinchus milii</name>
    <name type="common">Ghost shark</name>
    <dbReference type="NCBI Taxonomy" id="7868"/>
    <lineage>
        <taxon>Eukaryota</taxon>
        <taxon>Metazoa</taxon>
        <taxon>Chordata</taxon>
        <taxon>Craniata</taxon>
        <taxon>Vertebrata</taxon>
        <taxon>Chondrichthyes</taxon>
        <taxon>Holocephali</taxon>
        <taxon>Chimaeriformes</taxon>
        <taxon>Callorhinchidae</taxon>
        <taxon>Callorhinchus</taxon>
    </lineage>
</organism>
<dbReference type="Gene3D" id="2.60.120.40">
    <property type="match status" value="1"/>
</dbReference>
<dbReference type="InterPro" id="IPR008983">
    <property type="entry name" value="Tumour_necrosis_fac-like_dom"/>
</dbReference>
<evidence type="ECO:0000256" key="1">
    <source>
        <dbReference type="SAM" id="SignalP"/>
    </source>
</evidence>